<feature type="compositionally biased region" description="Basic and acidic residues" evidence="1">
    <location>
        <begin position="343"/>
        <end position="361"/>
    </location>
</feature>
<evidence type="ECO:0000256" key="1">
    <source>
        <dbReference type="SAM" id="MobiDB-lite"/>
    </source>
</evidence>
<dbReference type="AlphaFoldDB" id="A0A0F4Z5W6"/>
<evidence type="ECO:0000313" key="3">
    <source>
        <dbReference type="Proteomes" id="UP000053958"/>
    </source>
</evidence>
<evidence type="ECO:0000313" key="2">
    <source>
        <dbReference type="EMBL" id="KKA25710.1"/>
    </source>
</evidence>
<keyword evidence="3" id="KW-1185">Reference proteome</keyword>
<dbReference type="Proteomes" id="UP000053958">
    <property type="component" value="Unassembled WGS sequence"/>
</dbReference>
<feature type="compositionally biased region" description="Basic and acidic residues" evidence="1">
    <location>
        <begin position="296"/>
        <end position="313"/>
    </location>
</feature>
<name>A0A0F4Z5W6_RASE3</name>
<evidence type="ECO:0008006" key="4">
    <source>
        <dbReference type="Google" id="ProtNLM"/>
    </source>
</evidence>
<feature type="region of interest" description="Disordered" evidence="1">
    <location>
        <begin position="291"/>
        <end position="398"/>
    </location>
</feature>
<dbReference type="GeneID" id="25312321"/>
<comment type="caution">
    <text evidence="2">The sequence shown here is derived from an EMBL/GenBank/DDBJ whole genome shotgun (WGS) entry which is preliminary data.</text>
</comment>
<feature type="compositionally biased region" description="Low complexity" evidence="1">
    <location>
        <begin position="205"/>
        <end position="221"/>
    </location>
</feature>
<reference evidence="2 3" key="1">
    <citation type="submission" date="2015-04" db="EMBL/GenBank/DDBJ databases">
        <authorList>
            <person name="Heijne W.H."/>
            <person name="Fedorova N.D."/>
            <person name="Nierman W.C."/>
            <person name="Vollebregt A.W."/>
            <person name="Zhao Z."/>
            <person name="Wu L."/>
            <person name="Kumar M."/>
            <person name="Stam H."/>
            <person name="van den Berg M.A."/>
            <person name="Pel H.J."/>
        </authorList>
    </citation>
    <scope>NUCLEOTIDE SEQUENCE [LARGE SCALE GENOMIC DNA]</scope>
    <source>
        <strain evidence="2 3">CBS 393.64</strain>
    </source>
</reference>
<organism evidence="2 3">
    <name type="scientific">Rasamsonia emersonii (strain ATCC 16479 / CBS 393.64 / IMI 116815)</name>
    <dbReference type="NCBI Taxonomy" id="1408163"/>
    <lineage>
        <taxon>Eukaryota</taxon>
        <taxon>Fungi</taxon>
        <taxon>Dikarya</taxon>
        <taxon>Ascomycota</taxon>
        <taxon>Pezizomycotina</taxon>
        <taxon>Eurotiomycetes</taxon>
        <taxon>Eurotiomycetidae</taxon>
        <taxon>Eurotiales</taxon>
        <taxon>Trichocomaceae</taxon>
        <taxon>Rasamsonia</taxon>
    </lineage>
</organism>
<accession>A0A0F4Z5W6</accession>
<feature type="compositionally biased region" description="Polar residues" evidence="1">
    <location>
        <begin position="254"/>
        <end position="265"/>
    </location>
</feature>
<dbReference type="EMBL" id="LASV01000014">
    <property type="protein sequence ID" value="KKA25710.1"/>
    <property type="molecule type" value="Genomic_DNA"/>
</dbReference>
<dbReference type="RefSeq" id="XP_013332322.1">
    <property type="nucleotide sequence ID" value="XM_013476868.1"/>
</dbReference>
<sequence>MANTIAPVHPARPAQQAHQAPSVLVEAGLALSLSTKQTTRRLRKREQPAFLPTPEDWQYFHSLPPKIQQTHFSKEERLLLQSLPDADIIDAADLAVYKFEQRRRALLQRQSPSETERTPRSSSRGSIASASTSSEPVDSAIDMEDSFYDSFRWLDEDGDLDLTLDPYHAHVAESAAVSPPATSASQRRKPSFRRTLSFTHKARASTSNASQRSLNSSQSSTIPFPILGQTARSRSANGRPASSQPAARRHTCHRSSSSIDPSAQYYQDPEARLKLRVYLASPQKFDEAVEFGFPSLDDKENLRPKPPSHEWKRSPRSSHQDSAGTFLDDDTASADGDVAGDPANDRKEESESFEIYKDSAGNRRPQPLPSRNPPVGRHREMTLKMTLTRPDLRTLDSSYNDADDPLKLAELPPVDEHANLWDDYPERQGVVKKMWRKFRRRKD</sequence>
<dbReference type="OrthoDB" id="5380370at2759"/>
<protein>
    <recommendedName>
        <fullName evidence="4">Mucin</fullName>
    </recommendedName>
</protein>
<feature type="compositionally biased region" description="Low complexity" evidence="1">
    <location>
        <begin position="120"/>
        <end position="134"/>
    </location>
</feature>
<feature type="compositionally biased region" description="Polar residues" evidence="1">
    <location>
        <begin position="230"/>
        <end position="245"/>
    </location>
</feature>
<proteinExistence type="predicted"/>
<feature type="region of interest" description="Disordered" evidence="1">
    <location>
        <begin position="107"/>
        <end position="138"/>
    </location>
</feature>
<feature type="region of interest" description="Disordered" evidence="1">
    <location>
        <begin position="175"/>
        <end position="265"/>
    </location>
</feature>
<gene>
    <name evidence="2" type="ORF">T310_0266</name>
</gene>
<feature type="compositionally biased region" description="Low complexity" evidence="1">
    <location>
        <begin position="175"/>
        <end position="185"/>
    </location>
</feature>